<sequence>MPRENRKRGKKHKKRPEESEQLSAQHEEPVEEPQAGPSWIVSAPAHSEFNEEAPYGYVDSEVKAYFRTVDVQIREWQDEHPQAAGGDESDPNEDRRLFFVAALTEMSGKEKELATDPDCSTILERMAYSMDDFARRVFMDRLTGSYKTLVKHRFASHVCQTFLEVASETITRETRGILPPPPEDPSAGELPLMSDMISDICDELLPDFTDLLMDPFASHPCRAVLALLMPNLFPTERASTLRSKKSAAYKARQGPMKSLFAENSDTSKAVPPKFATLAENIMRSVREKLSANEVRALAASPVASPVLQMLLEVEAAQNLASEPGSLADWVLDGLVTRQHEGTTADVEASDYVGTLLRDPTSSHLLETLVRRLESRPFDIVWAIYLNGKLARLSVHPVANFVVGKALERVNEKQLLEACEELRPVSEKLFKSSRTGLIRSIVDRAGQLSTQEQSLIPAVLQMILAGLELSDSEQDRQLVVPCLLRLLSKEDYQKAEENQKLKSEKEDESKRRPHREQTEDPMAPKTQGALILQSLLRLPAPHNQLVLESLSMEDLIAMTRDVTASRVLDVILTSPTVSFKEKRRFVMHFIGHYQELVDDRIGSRVTDNCWAFADPYLKVSSIPGPDPARHSSQY</sequence>
<evidence type="ECO:0000313" key="2">
    <source>
        <dbReference type="Proteomes" id="UP001148662"/>
    </source>
</evidence>
<dbReference type="Proteomes" id="UP001148662">
    <property type="component" value="Unassembled WGS sequence"/>
</dbReference>
<name>A0ACC1S9C9_9APHY</name>
<keyword evidence="2" id="KW-1185">Reference proteome</keyword>
<accession>A0ACC1S9C9</accession>
<protein>
    <submittedName>
        <fullName evidence="1">Uncharacterized protein</fullName>
    </submittedName>
</protein>
<proteinExistence type="predicted"/>
<comment type="caution">
    <text evidence="1">The sequence shown here is derived from an EMBL/GenBank/DDBJ whole genome shotgun (WGS) entry which is preliminary data.</text>
</comment>
<gene>
    <name evidence="1" type="ORF">NM688_g7124</name>
</gene>
<dbReference type="EMBL" id="JANHOG010001600">
    <property type="protein sequence ID" value="KAJ3534526.1"/>
    <property type="molecule type" value="Genomic_DNA"/>
</dbReference>
<reference evidence="1" key="1">
    <citation type="submission" date="2022-07" db="EMBL/GenBank/DDBJ databases">
        <title>Genome Sequence of Phlebia brevispora.</title>
        <authorList>
            <person name="Buettner E."/>
        </authorList>
    </citation>
    <scope>NUCLEOTIDE SEQUENCE</scope>
    <source>
        <strain evidence="1">MPL23</strain>
    </source>
</reference>
<evidence type="ECO:0000313" key="1">
    <source>
        <dbReference type="EMBL" id="KAJ3534526.1"/>
    </source>
</evidence>
<organism evidence="1 2">
    <name type="scientific">Phlebia brevispora</name>
    <dbReference type="NCBI Taxonomy" id="194682"/>
    <lineage>
        <taxon>Eukaryota</taxon>
        <taxon>Fungi</taxon>
        <taxon>Dikarya</taxon>
        <taxon>Basidiomycota</taxon>
        <taxon>Agaricomycotina</taxon>
        <taxon>Agaricomycetes</taxon>
        <taxon>Polyporales</taxon>
        <taxon>Meruliaceae</taxon>
        <taxon>Phlebia</taxon>
    </lineage>
</organism>